<gene>
    <name evidence="1" type="ORF">CTOB1V02_LOCUS13339</name>
</gene>
<accession>A0A7R8ZV56</accession>
<organism evidence="1">
    <name type="scientific">Cyprideis torosa</name>
    <dbReference type="NCBI Taxonomy" id="163714"/>
    <lineage>
        <taxon>Eukaryota</taxon>
        <taxon>Metazoa</taxon>
        <taxon>Ecdysozoa</taxon>
        <taxon>Arthropoda</taxon>
        <taxon>Crustacea</taxon>
        <taxon>Oligostraca</taxon>
        <taxon>Ostracoda</taxon>
        <taxon>Podocopa</taxon>
        <taxon>Podocopida</taxon>
        <taxon>Cytherocopina</taxon>
        <taxon>Cytheroidea</taxon>
        <taxon>Cytherideidae</taxon>
        <taxon>Cyprideis</taxon>
    </lineage>
</organism>
<name>A0A7R8ZV56_9CRUS</name>
<evidence type="ECO:0000313" key="1">
    <source>
        <dbReference type="EMBL" id="CAD7235524.1"/>
    </source>
</evidence>
<protein>
    <submittedName>
        <fullName evidence="1">Uncharacterized protein</fullName>
    </submittedName>
</protein>
<proteinExistence type="predicted"/>
<dbReference type="EMBL" id="OB673252">
    <property type="protein sequence ID" value="CAD7235524.1"/>
    <property type="molecule type" value="Genomic_DNA"/>
</dbReference>
<sequence length="13" mass="1432">MCNPPELKPSKTS</sequence>
<reference evidence="1" key="1">
    <citation type="submission" date="2020-11" db="EMBL/GenBank/DDBJ databases">
        <authorList>
            <person name="Tran Van P."/>
        </authorList>
    </citation>
    <scope>NUCLEOTIDE SEQUENCE</scope>
</reference>